<keyword evidence="2" id="KW-1185">Reference proteome</keyword>
<sequence length="109" mass="12395">MEPKTRVKALYVLKFSGRDEDDEKSIVQHYFNSFEVIKQTKFDGDLLRYITNTGTMFKGEGNFWGKRSQVPRGKTFGFAITSNGFYVTSGGCARTFTGTLPWDSMRNLA</sequence>
<evidence type="ECO:0000313" key="2">
    <source>
        <dbReference type="Proteomes" id="UP001359485"/>
    </source>
</evidence>
<reference evidence="1 2" key="1">
    <citation type="submission" date="2023-09" db="EMBL/GenBank/DDBJ databases">
        <title>Genomes of two closely related lineages of the louse Polyplax serrata with different host specificities.</title>
        <authorList>
            <person name="Martinu J."/>
            <person name="Tarabai H."/>
            <person name="Stefka J."/>
            <person name="Hypsa V."/>
        </authorList>
    </citation>
    <scope>NUCLEOTIDE SEQUENCE [LARGE SCALE GENOMIC DNA]</scope>
    <source>
        <strain evidence="1">98ZLc_SE</strain>
    </source>
</reference>
<name>A0ABR1AKR3_POLSC</name>
<gene>
    <name evidence="1" type="ORF">RUM44_001677</name>
</gene>
<dbReference type="Proteomes" id="UP001359485">
    <property type="component" value="Unassembled WGS sequence"/>
</dbReference>
<protein>
    <recommendedName>
        <fullName evidence="3">Jacalin-type lectin domain-containing protein</fullName>
    </recommendedName>
</protein>
<dbReference type="EMBL" id="JAWJWF010000047">
    <property type="protein sequence ID" value="KAK6621870.1"/>
    <property type="molecule type" value="Genomic_DNA"/>
</dbReference>
<proteinExistence type="predicted"/>
<evidence type="ECO:0008006" key="3">
    <source>
        <dbReference type="Google" id="ProtNLM"/>
    </source>
</evidence>
<organism evidence="1 2">
    <name type="scientific">Polyplax serrata</name>
    <name type="common">Common mouse louse</name>
    <dbReference type="NCBI Taxonomy" id="468196"/>
    <lineage>
        <taxon>Eukaryota</taxon>
        <taxon>Metazoa</taxon>
        <taxon>Ecdysozoa</taxon>
        <taxon>Arthropoda</taxon>
        <taxon>Hexapoda</taxon>
        <taxon>Insecta</taxon>
        <taxon>Pterygota</taxon>
        <taxon>Neoptera</taxon>
        <taxon>Paraneoptera</taxon>
        <taxon>Psocodea</taxon>
        <taxon>Troctomorpha</taxon>
        <taxon>Phthiraptera</taxon>
        <taxon>Anoplura</taxon>
        <taxon>Polyplacidae</taxon>
        <taxon>Polyplax</taxon>
    </lineage>
</organism>
<accession>A0ABR1AKR3</accession>
<evidence type="ECO:0000313" key="1">
    <source>
        <dbReference type="EMBL" id="KAK6621870.1"/>
    </source>
</evidence>
<comment type="caution">
    <text evidence="1">The sequence shown here is derived from an EMBL/GenBank/DDBJ whole genome shotgun (WGS) entry which is preliminary data.</text>
</comment>